<comment type="caution">
    <text evidence="1">The sequence shown here is derived from an EMBL/GenBank/DDBJ whole genome shotgun (WGS) entry which is preliminary data.</text>
</comment>
<accession>A0A916E6I3</accession>
<sequence length="119" mass="13375">MRKVVSILSRRLQKTDLRNNCGTIGFSTNPGNSLKSIDIGLGEWRKTYRRWDTKTSLKPSLKVIEVYSNDINAVLCGESSKGFRSKVGLCLFYRGKGYGQVENFCLGHIIFKHLSDGSI</sequence>
<evidence type="ECO:0000313" key="2">
    <source>
        <dbReference type="Proteomes" id="UP000684084"/>
    </source>
</evidence>
<protein>
    <submittedName>
        <fullName evidence="1">Uncharacterized protein</fullName>
    </submittedName>
</protein>
<organism evidence="1 2">
    <name type="scientific">Rhizophagus irregularis</name>
    <dbReference type="NCBI Taxonomy" id="588596"/>
    <lineage>
        <taxon>Eukaryota</taxon>
        <taxon>Fungi</taxon>
        <taxon>Fungi incertae sedis</taxon>
        <taxon>Mucoromycota</taxon>
        <taxon>Glomeromycotina</taxon>
        <taxon>Glomeromycetes</taxon>
        <taxon>Glomerales</taxon>
        <taxon>Glomeraceae</taxon>
        <taxon>Rhizophagus</taxon>
    </lineage>
</organism>
<gene>
    <name evidence="1" type="ORF">CHRIB12_LOCUS10050</name>
</gene>
<reference evidence="1" key="1">
    <citation type="submission" date="2020-05" db="EMBL/GenBank/DDBJ databases">
        <authorList>
            <person name="Rincon C."/>
            <person name="Sanders R I."/>
            <person name="Robbins C."/>
            <person name="Chaturvedi A."/>
        </authorList>
    </citation>
    <scope>NUCLEOTIDE SEQUENCE</scope>
    <source>
        <strain evidence="1">CHB12</strain>
    </source>
</reference>
<dbReference type="EMBL" id="CAGKOT010000020">
    <property type="protein sequence ID" value="CAB5364649.1"/>
    <property type="molecule type" value="Genomic_DNA"/>
</dbReference>
<dbReference type="Proteomes" id="UP000684084">
    <property type="component" value="Unassembled WGS sequence"/>
</dbReference>
<evidence type="ECO:0000313" key="1">
    <source>
        <dbReference type="EMBL" id="CAB5364649.1"/>
    </source>
</evidence>
<proteinExistence type="predicted"/>
<dbReference type="OrthoDB" id="10293193at2759"/>
<dbReference type="AlphaFoldDB" id="A0A916E6I3"/>
<name>A0A916E6I3_9GLOM</name>